<dbReference type="OrthoDB" id="9801679at2"/>
<keyword evidence="2" id="KW-0812">Transmembrane</keyword>
<dbReference type="KEGG" id="smen:SAMEA4412692_0968"/>
<dbReference type="GO" id="GO:0003824">
    <property type="term" value="F:catalytic activity"/>
    <property type="evidence" value="ECO:0007669"/>
    <property type="project" value="InterPro"/>
</dbReference>
<dbReference type="AlphaFoldDB" id="A0A239STT0"/>
<name>A0A239STT0_9STRE</name>
<dbReference type="SUPFAM" id="SSF56219">
    <property type="entry name" value="DNase I-like"/>
    <property type="match status" value="1"/>
</dbReference>
<feature type="domain" description="Endonuclease/exonuclease/phosphatase" evidence="4">
    <location>
        <begin position="506"/>
        <end position="799"/>
    </location>
</feature>
<keyword evidence="2" id="KW-0472">Membrane</keyword>
<dbReference type="Pfam" id="PF03372">
    <property type="entry name" value="Exo_endo_phos"/>
    <property type="match status" value="1"/>
</dbReference>
<dbReference type="Proteomes" id="UP000215185">
    <property type="component" value="Chromosome 1"/>
</dbReference>
<accession>A0A239STT0</accession>
<reference evidence="5 6" key="1">
    <citation type="submission" date="2017-06" db="EMBL/GenBank/DDBJ databases">
        <authorList>
            <consortium name="Pathogen Informatics"/>
        </authorList>
    </citation>
    <scope>NUCLEOTIDE SEQUENCE [LARGE SCALE GENOMIC DNA]</scope>
    <source>
        <strain evidence="5 6">NCTC13788</strain>
    </source>
</reference>
<dbReference type="Gene3D" id="3.60.10.10">
    <property type="entry name" value="Endonuclease/exonuclease/phosphatase"/>
    <property type="match status" value="1"/>
</dbReference>
<dbReference type="RefSeq" id="WP_018372871.1">
    <property type="nucleotide sequence ID" value="NZ_LT906439.1"/>
</dbReference>
<feature type="compositionally biased region" description="Polar residues" evidence="1">
    <location>
        <begin position="842"/>
        <end position="851"/>
    </location>
</feature>
<dbReference type="PANTHER" id="PTHR42834">
    <property type="entry name" value="ENDONUCLEASE/EXONUCLEASE/PHOSPHATASE FAMILY PROTEIN (AFU_ORTHOLOGUE AFUA_3G09210)"/>
    <property type="match status" value="1"/>
</dbReference>
<dbReference type="InterPro" id="IPR036691">
    <property type="entry name" value="Endo/exonu/phosph_ase_sf"/>
</dbReference>
<keyword evidence="3" id="KW-0732">Signal</keyword>
<dbReference type="CDD" id="cd04486">
    <property type="entry name" value="YhcR_OBF_like"/>
    <property type="match status" value="2"/>
</dbReference>
<evidence type="ECO:0000313" key="5">
    <source>
        <dbReference type="EMBL" id="SNU88248.1"/>
    </source>
</evidence>
<gene>
    <name evidence="5" type="ORF">SAMEA4412692_00968</name>
</gene>
<evidence type="ECO:0000259" key="4">
    <source>
        <dbReference type="Pfam" id="PF03372"/>
    </source>
</evidence>
<evidence type="ECO:0000256" key="1">
    <source>
        <dbReference type="SAM" id="MobiDB-lite"/>
    </source>
</evidence>
<proteinExistence type="predicted"/>
<feature type="chain" id="PRO_5039516169" evidence="3">
    <location>
        <begin position="24"/>
        <end position="917"/>
    </location>
</feature>
<evidence type="ECO:0000256" key="2">
    <source>
        <dbReference type="SAM" id="Phobius"/>
    </source>
</evidence>
<keyword evidence="2" id="KW-1133">Transmembrane helix</keyword>
<dbReference type="PANTHER" id="PTHR42834:SF1">
    <property type="entry name" value="ENDONUCLEASE_EXONUCLEASE_PHOSPHATASE FAMILY PROTEIN (AFU_ORTHOLOGUE AFUA_3G09210)"/>
    <property type="match status" value="1"/>
</dbReference>
<feature type="signal peptide" evidence="3">
    <location>
        <begin position="1"/>
        <end position="23"/>
    </location>
</feature>
<evidence type="ECO:0000313" key="6">
    <source>
        <dbReference type="Proteomes" id="UP000215185"/>
    </source>
</evidence>
<dbReference type="NCBIfam" id="TIGR01167">
    <property type="entry name" value="LPXTG_anchor"/>
    <property type="match status" value="1"/>
</dbReference>
<feature type="compositionally biased region" description="Polar residues" evidence="1">
    <location>
        <begin position="819"/>
        <end position="834"/>
    </location>
</feature>
<organism evidence="5 6">
    <name type="scientific">Streptococcus merionis</name>
    <dbReference type="NCBI Taxonomy" id="400065"/>
    <lineage>
        <taxon>Bacteria</taxon>
        <taxon>Bacillati</taxon>
        <taxon>Bacillota</taxon>
        <taxon>Bacilli</taxon>
        <taxon>Lactobacillales</taxon>
        <taxon>Streptococcaceae</taxon>
        <taxon>Streptococcus</taxon>
    </lineage>
</organism>
<sequence length="917" mass="98745">MKKKKLLLSALLAAALLNTVPVAPIDTNVWAAEVENAEVTQTSLSEIRASGVQGNVYTVTGKIVSAVNGWGGQGFYIRDDSGAGLYVYPKKDLGYATGAVIQLTGTLGAFNNELQLVDVTEHKLSDQVIESVVTASDIPSLANAQQSTLVTLNQVTVGEISTDKNSNTLFSVTDGAGHSVAVRFDSRTGFQHSDVTAKISQGDVINLTAILSIYRDTIQLKPFDLNQIEVVKKAELDAKAETGSDVTIAQIQGKSHESPLVKQTVTVKNVVVTYVDTNSRFFVQDLNPDDDPATSDGLNVYMSKHNVKAGDVLTLSGVVEEYLSSGYDEKATTDLTVTQLKASSIEKTGTSPVPAPVVLGQDRVAPQNIIDSDGMSAFNPEQDALDFWESLEGILVAVDDAKVLGPSKYKEIYVLPGNTTALLNKVGGITLRPDGNNTEIIPLLLKKDFEAKAGDYFSGRLAGPVWYSYTNYKVLVDNATLPTFNDGGLLPEKTAIVKNDQKLSIASYNIENFSADKKSTSDEKVSRIANSFVNDLNNPDIIGLIEVQDNNGATDDGTTDASLSAKRLTDAIKALGGPDYTYVDIAPENNVDGGAPGGNIRVGFLYNPKRVQLSEKPVGGVNDAVSWTANGLSHSVGRIDPTNPAWASVRKSLAAEFVFQGEKVVVVANHLNSKRGDFGLYGRVQPPTLGSEPRRHTLATLLNQFAQDGLAQNDKTNIVMLGDFNDFEFTQTIRLLEGDLLSNLVSRHDESDRFTYFYQGNNQSLDNILLSNHLLANAEFDIVHVNSPFMEAHGRASDHDPLLVQLALSKSSLSDSDSNTKVPDHSQSNPNPSQTEKEEKGTQTPGTSSEGKSTDTGEGHSQTSQNSLEDDQNEVKVAGKRRILPRAGEQLSYGLIGLGVIILLALAVILFKRNKKK</sequence>
<keyword evidence="6" id="KW-1185">Reference proteome</keyword>
<dbReference type="InterPro" id="IPR005135">
    <property type="entry name" value="Endo/exonuclease/phosphatase"/>
</dbReference>
<dbReference type="eggNOG" id="COG2374">
    <property type="taxonomic scope" value="Bacteria"/>
</dbReference>
<dbReference type="STRING" id="1123308.GCA_000380085_00308"/>
<protein>
    <submittedName>
        <fullName evidence="5">DNA nuclease</fullName>
    </submittedName>
</protein>
<evidence type="ECO:0000256" key="3">
    <source>
        <dbReference type="SAM" id="SignalP"/>
    </source>
</evidence>
<feature type="transmembrane region" description="Helical" evidence="2">
    <location>
        <begin position="891"/>
        <end position="911"/>
    </location>
</feature>
<feature type="region of interest" description="Disordered" evidence="1">
    <location>
        <begin position="814"/>
        <end position="874"/>
    </location>
</feature>
<dbReference type="EMBL" id="LT906439">
    <property type="protein sequence ID" value="SNU88248.1"/>
    <property type="molecule type" value="Genomic_DNA"/>
</dbReference>